<reference evidence="2 3" key="1">
    <citation type="journal article" date="2006" name="Science">
        <title>The genome of black cottonwood, Populus trichocarpa (Torr. &amp; Gray).</title>
        <authorList>
            <person name="Tuskan G.A."/>
            <person name="Difazio S."/>
            <person name="Jansson S."/>
            <person name="Bohlmann J."/>
            <person name="Grigoriev I."/>
            <person name="Hellsten U."/>
            <person name="Putnam N."/>
            <person name="Ralph S."/>
            <person name="Rombauts S."/>
            <person name="Salamov A."/>
            <person name="Schein J."/>
            <person name="Sterck L."/>
            <person name="Aerts A."/>
            <person name="Bhalerao R.R."/>
            <person name="Bhalerao R.P."/>
            <person name="Blaudez D."/>
            <person name="Boerjan W."/>
            <person name="Brun A."/>
            <person name="Brunner A."/>
            <person name="Busov V."/>
            <person name="Campbell M."/>
            <person name="Carlson J."/>
            <person name="Chalot M."/>
            <person name="Chapman J."/>
            <person name="Chen G.L."/>
            <person name="Cooper D."/>
            <person name="Coutinho P.M."/>
            <person name="Couturier J."/>
            <person name="Covert S."/>
            <person name="Cronk Q."/>
            <person name="Cunningham R."/>
            <person name="Davis J."/>
            <person name="Degroeve S."/>
            <person name="Dejardin A."/>
            <person name="Depamphilis C."/>
            <person name="Detter J."/>
            <person name="Dirks B."/>
            <person name="Dubchak I."/>
            <person name="Duplessis S."/>
            <person name="Ehlting J."/>
            <person name="Ellis B."/>
            <person name="Gendler K."/>
            <person name="Goodstein D."/>
            <person name="Gribskov M."/>
            <person name="Grimwood J."/>
            <person name="Groover A."/>
            <person name="Gunter L."/>
            <person name="Hamberger B."/>
            <person name="Heinze B."/>
            <person name="Helariutta Y."/>
            <person name="Henrissat B."/>
            <person name="Holligan D."/>
            <person name="Holt R."/>
            <person name="Huang W."/>
            <person name="Islam-Faridi N."/>
            <person name="Jones S."/>
            <person name="Jones-Rhoades M."/>
            <person name="Jorgensen R."/>
            <person name="Joshi C."/>
            <person name="Kangasjarvi J."/>
            <person name="Karlsson J."/>
            <person name="Kelleher C."/>
            <person name="Kirkpatrick R."/>
            <person name="Kirst M."/>
            <person name="Kohler A."/>
            <person name="Kalluri U."/>
            <person name="Larimer F."/>
            <person name="Leebens-Mack J."/>
            <person name="Leple J.C."/>
            <person name="Locascio P."/>
            <person name="Lou Y."/>
            <person name="Lucas S."/>
            <person name="Martin F."/>
            <person name="Montanini B."/>
            <person name="Napoli C."/>
            <person name="Nelson D.R."/>
            <person name="Nelson C."/>
            <person name="Nieminen K."/>
            <person name="Nilsson O."/>
            <person name="Pereda V."/>
            <person name="Peter G."/>
            <person name="Philippe R."/>
            <person name="Pilate G."/>
            <person name="Poliakov A."/>
            <person name="Razumovskaya J."/>
            <person name="Richardson P."/>
            <person name="Rinaldi C."/>
            <person name="Ritland K."/>
            <person name="Rouze P."/>
            <person name="Ryaboy D."/>
            <person name="Schmutz J."/>
            <person name="Schrader J."/>
            <person name="Segerman B."/>
            <person name="Shin H."/>
            <person name="Siddiqui A."/>
            <person name="Sterky F."/>
            <person name="Terry A."/>
            <person name="Tsai C.J."/>
            <person name="Uberbacher E."/>
            <person name="Unneberg P."/>
            <person name="Vahala J."/>
            <person name="Wall K."/>
            <person name="Wessler S."/>
            <person name="Yang G."/>
            <person name="Yin T."/>
            <person name="Douglas C."/>
            <person name="Marra M."/>
            <person name="Sandberg G."/>
            <person name="Van de Peer Y."/>
            <person name="Rokhsar D."/>
        </authorList>
    </citation>
    <scope>NUCLEOTIDE SEQUENCE [LARGE SCALE GENOMIC DNA]</scope>
    <source>
        <strain evidence="3">cv. Nisqually</strain>
    </source>
</reference>
<name>A0A2K2A5H0_POPTR</name>
<protein>
    <recommendedName>
        <fullName evidence="1">TLDc domain-containing protein</fullName>
    </recommendedName>
</protein>
<dbReference type="AlphaFoldDB" id="A0A2K2A5H0"/>
<sequence>MGNSQSPPADPRFSSATRAFTQKDLEDLNSLFVSLAAQSKSNNEYISLSVFQAYFGLKSSLGERLFDLVTQQRKDNKLTFHDLVIAKSVYEKGTRDDIEEFIYQLLNVTGDGVVGRCDIESVLAAILRSIFSLEASNPGLNSHREIINVFLSSAKFSKVVEGAAEKSMSFEDFRSWCALLPSVRKFLGSLLIPPDAGRLGSQVPQLVHGDNINPDLILLREEYAWHIGGALPHHELVEWKLLYHSAINGMSFNTFLGSTSNGEGPTILIIKDKDGYIYGGYASQPWERHGDFYGDLKSFLFQLYPKASIFKPTGANNNVQWQALMWVRPSLAPLLEVLASPRPIAYSQK</sequence>
<gene>
    <name evidence="2" type="ORF">POPTR_006G206200</name>
</gene>
<dbReference type="PROSITE" id="PS51886">
    <property type="entry name" value="TLDC"/>
    <property type="match status" value="1"/>
</dbReference>
<feature type="domain" description="TLDc" evidence="1">
    <location>
        <begin position="217"/>
        <end position="349"/>
    </location>
</feature>
<keyword evidence="3" id="KW-1185">Reference proteome</keyword>
<accession>A0A2K2A5H0</accession>
<dbReference type="Pfam" id="PF07534">
    <property type="entry name" value="TLD"/>
    <property type="match status" value="1"/>
</dbReference>
<dbReference type="Proteomes" id="UP000006729">
    <property type="component" value="Chromosome 6"/>
</dbReference>
<evidence type="ECO:0000259" key="1">
    <source>
        <dbReference type="PROSITE" id="PS51886"/>
    </source>
</evidence>
<dbReference type="SMART" id="SM00584">
    <property type="entry name" value="TLDc"/>
    <property type="match status" value="1"/>
</dbReference>
<proteinExistence type="predicted"/>
<dbReference type="InterPro" id="IPR006571">
    <property type="entry name" value="TLDc_dom"/>
</dbReference>
<dbReference type="InterPro" id="IPR011992">
    <property type="entry name" value="EF-hand-dom_pair"/>
</dbReference>
<evidence type="ECO:0000313" key="3">
    <source>
        <dbReference type="Proteomes" id="UP000006729"/>
    </source>
</evidence>
<organism evidence="2 3">
    <name type="scientific">Populus trichocarpa</name>
    <name type="common">Western balsam poplar</name>
    <name type="synonym">Populus balsamifera subsp. trichocarpa</name>
    <dbReference type="NCBI Taxonomy" id="3694"/>
    <lineage>
        <taxon>Eukaryota</taxon>
        <taxon>Viridiplantae</taxon>
        <taxon>Streptophyta</taxon>
        <taxon>Embryophyta</taxon>
        <taxon>Tracheophyta</taxon>
        <taxon>Spermatophyta</taxon>
        <taxon>Magnoliopsida</taxon>
        <taxon>eudicotyledons</taxon>
        <taxon>Gunneridae</taxon>
        <taxon>Pentapetalae</taxon>
        <taxon>rosids</taxon>
        <taxon>fabids</taxon>
        <taxon>Malpighiales</taxon>
        <taxon>Salicaceae</taxon>
        <taxon>Saliceae</taxon>
        <taxon>Populus</taxon>
    </lineage>
</organism>
<dbReference type="SUPFAM" id="SSF47473">
    <property type="entry name" value="EF-hand"/>
    <property type="match status" value="1"/>
</dbReference>
<dbReference type="PANTHER" id="PTHR23354">
    <property type="entry name" value="NUCLEOLAR PROTEIN 7/ESTROGEN RECEPTOR COACTIVATOR-RELATED"/>
    <property type="match status" value="1"/>
</dbReference>
<dbReference type="PANTHER" id="PTHR23354:SF95">
    <property type="entry name" value="CALCIUM-BINDING EF-HAND FAMILY PROTEIN-RELATED"/>
    <property type="match status" value="1"/>
</dbReference>
<dbReference type="ExpressionAtlas" id="A0A2K2A5H0">
    <property type="expression patterns" value="baseline"/>
</dbReference>
<dbReference type="Gene3D" id="1.10.238.10">
    <property type="entry name" value="EF-hand"/>
    <property type="match status" value="1"/>
</dbReference>
<dbReference type="EMBL" id="CM009295">
    <property type="protein sequence ID" value="PNT32760.1"/>
    <property type="molecule type" value="Genomic_DNA"/>
</dbReference>
<evidence type="ECO:0000313" key="2">
    <source>
        <dbReference type="EMBL" id="PNT32760.1"/>
    </source>
</evidence>